<dbReference type="EMBL" id="SSMQ01000016">
    <property type="protein sequence ID" value="TKD07586.1"/>
    <property type="molecule type" value="Genomic_DNA"/>
</dbReference>
<sequence>MSRIGKSAWMALAAASLAVVVGAPVHAAGTPSFSSVPEARVPEMLHPKDAPDTIPAGERVEGVRVDGTMFKGAPTFTAVQADGGRCVSVGAIPPGVPPSGSAATSIRVGGVLPLRVERLVERKPGEAELEIVDAWFDGRTSSVRQATSTRVPLTVLAKGPASYVVYGFRKGDELQVVIPSQDRIGYVDPRGQIGFTQCGHLRIGLDTTAKNGAMLMAAGRIQTKRAQRPAPSFHPQSQAVPADTTMRALQVTVSTSRTKREREPLLSASVGWAEDDEGVTAGFRNDFVDAPNVEPIESE</sequence>
<evidence type="ECO:0000313" key="3">
    <source>
        <dbReference type="Proteomes" id="UP000309215"/>
    </source>
</evidence>
<dbReference type="Proteomes" id="UP000309215">
    <property type="component" value="Unassembled WGS sequence"/>
</dbReference>
<dbReference type="RefSeq" id="WP_136930182.1">
    <property type="nucleotide sequence ID" value="NZ_SSMQ01000016.1"/>
</dbReference>
<gene>
    <name evidence="2" type="ORF">E8A74_17635</name>
</gene>
<accession>A0A4U1JC03</accession>
<name>A0A4U1JC03_9BACT</name>
<reference evidence="2 3" key="1">
    <citation type="submission" date="2019-04" db="EMBL/GenBank/DDBJ databases">
        <authorList>
            <person name="Li Y."/>
            <person name="Wang J."/>
        </authorList>
    </citation>
    <scope>NUCLEOTIDE SEQUENCE [LARGE SCALE GENOMIC DNA]</scope>
    <source>
        <strain evidence="2 3">DSM 14668</strain>
    </source>
</reference>
<protein>
    <submittedName>
        <fullName evidence="2">Uncharacterized protein</fullName>
    </submittedName>
</protein>
<dbReference type="AlphaFoldDB" id="A0A4U1JC03"/>
<dbReference type="OrthoDB" id="5506148at2"/>
<keyword evidence="3" id="KW-1185">Reference proteome</keyword>
<feature type="signal peptide" evidence="1">
    <location>
        <begin position="1"/>
        <end position="27"/>
    </location>
</feature>
<evidence type="ECO:0000313" key="2">
    <source>
        <dbReference type="EMBL" id="TKD07586.1"/>
    </source>
</evidence>
<proteinExistence type="predicted"/>
<comment type="caution">
    <text evidence="2">The sequence shown here is derived from an EMBL/GenBank/DDBJ whole genome shotgun (WGS) entry which is preliminary data.</text>
</comment>
<organism evidence="2 3">
    <name type="scientific">Polyangium fumosum</name>
    <dbReference type="NCBI Taxonomy" id="889272"/>
    <lineage>
        <taxon>Bacteria</taxon>
        <taxon>Pseudomonadati</taxon>
        <taxon>Myxococcota</taxon>
        <taxon>Polyangia</taxon>
        <taxon>Polyangiales</taxon>
        <taxon>Polyangiaceae</taxon>
        <taxon>Polyangium</taxon>
    </lineage>
</organism>
<keyword evidence="1" id="KW-0732">Signal</keyword>
<feature type="chain" id="PRO_5020699549" evidence="1">
    <location>
        <begin position="28"/>
        <end position="299"/>
    </location>
</feature>
<evidence type="ECO:0000256" key="1">
    <source>
        <dbReference type="SAM" id="SignalP"/>
    </source>
</evidence>